<evidence type="ECO:0000256" key="1">
    <source>
        <dbReference type="SAM" id="MobiDB-lite"/>
    </source>
</evidence>
<gene>
    <name evidence="2" type="ORF">ES288_A12G150000v1</name>
</gene>
<protein>
    <submittedName>
        <fullName evidence="2">Uncharacterized protein</fullName>
    </submittedName>
</protein>
<dbReference type="EMBL" id="CM017699">
    <property type="protein sequence ID" value="TYG90021.1"/>
    <property type="molecule type" value="Genomic_DNA"/>
</dbReference>
<evidence type="ECO:0000313" key="2">
    <source>
        <dbReference type="EMBL" id="TYG90021.1"/>
    </source>
</evidence>
<sequence>MEYRVDMLHHLQLCITRLRDDQSLRTEDNNGEDSGDRVSNPSWRRGARATTHIHIYVLKPNGD</sequence>
<proteinExistence type="predicted"/>
<evidence type="ECO:0000313" key="3">
    <source>
        <dbReference type="Proteomes" id="UP000323506"/>
    </source>
</evidence>
<organism evidence="2 3">
    <name type="scientific">Gossypium darwinii</name>
    <name type="common">Darwin's cotton</name>
    <name type="synonym">Gossypium barbadense var. darwinii</name>
    <dbReference type="NCBI Taxonomy" id="34276"/>
    <lineage>
        <taxon>Eukaryota</taxon>
        <taxon>Viridiplantae</taxon>
        <taxon>Streptophyta</taxon>
        <taxon>Embryophyta</taxon>
        <taxon>Tracheophyta</taxon>
        <taxon>Spermatophyta</taxon>
        <taxon>Magnoliopsida</taxon>
        <taxon>eudicotyledons</taxon>
        <taxon>Gunneridae</taxon>
        <taxon>Pentapetalae</taxon>
        <taxon>rosids</taxon>
        <taxon>malvids</taxon>
        <taxon>Malvales</taxon>
        <taxon>Malvaceae</taxon>
        <taxon>Malvoideae</taxon>
        <taxon>Gossypium</taxon>
    </lineage>
</organism>
<keyword evidence="3" id="KW-1185">Reference proteome</keyword>
<accession>A0A5D2EAA0</accession>
<reference evidence="2 3" key="1">
    <citation type="submission" date="2019-06" db="EMBL/GenBank/DDBJ databases">
        <title>WGS assembly of Gossypium darwinii.</title>
        <authorList>
            <person name="Chen Z.J."/>
            <person name="Sreedasyam A."/>
            <person name="Ando A."/>
            <person name="Song Q."/>
            <person name="De L."/>
            <person name="Hulse-Kemp A."/>
            <person name="Ding M."/>
            <person name="Ye W."/>
            <person name="Kirkbride R."/>
            <person name="Jenkins J."/>
            <person name="Plott C."/>
            <person name="Lovell J."/>
            <person name="Lin Y.-M."/>
            <person name="Vaughn R."/>
            <person name="Liu B."/>
            <person name="Li W."/>
            <person name="Simpson S."/>
            <person name="Scheffler B."/>
            <person name="Saski C."/>
            <person name="Grover C."/>
            <person name="Hu G."/>
            <person name="Conover J."/>
            <person name="Carlson J."/>
            <person name="Shu S."/>
            <person name="Boston L."/>
            <person name="Williams M."/>
            <person name="Peterson D."/>
            <person name="Mcgee K."/>
            <person name="Jones D."/>
            <person name="Wendel J."/>
            <person name="Stelly D."/>
            <person name="Grimwood J."/>
            <person name="Schmutz J."/>
        </authorList>
    </citation>
    <scope>NUCLEOTIDE SEQUENCE [LARGE SCALE GENOMIC DNA]</scope>
    <source>
        <strain evidence="2">1808015.09</strain>
    </source>
</reference>
<name>A0A5D2EAA0_GOSDA</name>
<dbReference type="Proteomes" id="UP000323506">
    <property type="component" value="Chromosome A12"/>
</dbReference>
<dbReference type="AlphaFoldDB" id="A0A5D2EAA0"/>
<feature type="region of interest" description="Disordered" evidence="1">
    <location>
        <begin position="22"/>
        <end position="45"/>
    </location>
</feature>